<feature type="compositionally biased region" description="Basic and acidic residues" evidence="9">
    <location>
        <begin position="474"/>
        <end position="487"/>
    </location>
</feature>
<dbReference type="GO" id="GO:0005634">
    <property type="term" value="C:nucleus"/>
    <property type="evidence" value="ECO:0007669"/>
    <property type="project" value="TreeGrafter"/>
</dbReference>
<dbReference type="SUPFAM" id="SSF56112">
    <property type="entry name" value="Protein kinase-like (PK-like)"/>
    <property type="match status" value="2"/>
</dbReference>
<feature type="region of interest" description="Disordered" evidence="9">
    <location>
        <begin position="277"/>
        <end position="386"/>
    </location>
</feature>
<evidence type="ECO:0000256" key="1">
    <source>
        <dbReference type="ARBA" id="ARBA00006692"/>
    </source>
</evidence>
<keyword evidence="3" id="KW-0808">Transferase</keyword>
<proteinExistence type="inferred from homology"/>
<evidence type="ECO:0000256" key="6">
    <source>
        <dbReference type="ARBA" id="ARBA00022777"/>
    </source>
</evidence>
<keyword evidence="5" id="KW-0547">Nucleotide-binding</keyword>
<evidence type="ECO:0000313" key="14">
    <source>
        <dbReference type="Proteomes" id="UP000289886"/>
    </source>
</evidence>
<sequence>MMYSCQEELLERATKKSSVLESEIRSYMRQLLEGISYLHLNNILHLDIKPENILMAESSNEQIRLCDFGNTVEFTPDEAQYCRYGTPEFIAPEIVNQTPISKATDIWPVGVITYLCLTGVSPFVGENDRTTVLNIRNYNVAFEEKMFADLSREARGFVIKVLVADRLRPDANECLRHPWFKTLAKGKSISTEPLKLFLSRRKWQRSLINYKSKMAMRSIPELLDDSSSHISIAVPRHLKEGSPPPSSSSDSEDIDELPFIPMPLTMEFSGSRMSLNEIPTDDEMVGRPNGTLEGVGLEAERAVPMECEPTPSGKESGELTGRSRSRKRSTQEDDNLSSDEESTEARKRPEKPKRALQKGSSVESDKAGGGSKRGELRRGSSADSALLLHITPEEGAAEGQMGEPKIGLKKAVSMELPRRSPSPGALDERCKLSQEDYALKLQLMRQRLLRGGSVDSKMSGLRGPLLETLGIAGEDPKKRTASLERYTRPPRLGPNPPLARAASSDTPKEECSDTKVLRKYASFSQGDSEPIPLHRRSGAPLEIPLAQIEGRRLQECISMSALTEQTKLESRPATPREISSKPPTPDFEKQEVGLTGGTEKVSKLKKADESFKDKANATENVSKPEEVKVGTAKPVSMSAEEKVGKTEKVAGYTDEEKDVSEKVAVVTEPEKVVEGKPLLKPEATKTVEEKKEQEAVSVKAEPKKVKSLTLKKPPEIIIISSDTVTPLSMPAKAPQYGVSARASPSPTTHVSFSLPGPRSSAYSDTMQSIVVPTQEAPKTKPESSATAHPAVFARVASTEQPDKKPSPPKSLRQPTPDKKPPPVIEDIASEEVFEAKFKKRESSLTRGLRLLTRSKSEEKSLVLPPTSGEEIYRPGPIGAPLEIVKPEEPMKMEERARSVQDLRETEKDTSFMRRLSLRLKRTPSAERKEVKPQEESPAPRRRLSWTLGRSSTKEKKEKEVEMVRMEPGALKQEPEIREAKKPNESPVLAMRKKIESTVAGISMRIRSHSEERKAEAKEAKLEKRAPLLSLLHRSNSEGTNLKRMGLPQNQLASQISSAPSSESLQSESSIQSETAVKTSSESERRSRWDRWGLSRGKRDKGVSQPNIPSAITKENGILEKRRYSRLTSDFPPVFHIKLRDHVLLEGDPITMCCLPAGSPNPNIVWMKDKKQVEIDSRINIVSCADGRQLLMILKTYKKDAGLYECVATNPLASVTSSCTLSLAKVPGRPGTPEIPQRYKNTALVLWKPSDTQAPCTYSLERKTEGDSNWLIVATGVADCYYNVTDLPMDGTYKFRVACVNKAGQGSYSNSSERVTLESPETSKAPPPAAPKAIPSTPPPVVTTSIAIPPAAPKAIPSTPPPVVTKSLAIPPAAPKAIHSTPPPVVTTSIAIPPAAPKAIPSTPPPVVTTSVTIPPFQAPSSKTQQNSTLLSKPAMLQITPSTTPTPTTTKTIITTPSSVACPFRSPTGNETLPRSQAPRPAIFPKPPTPANLVTPVSPPPLVPSPLVIGKPISSVPMYAQMTQTRVTPSPVSFLTPSVMLVTSLSPVGEGVSTPTRLTPTGRVTPSAKSLESGTTALRQGVPQKPYTFMDERARGRFGVIRECKENATGKQFVAKIIPYEPESKQAVLQEYEILKSLHHDKVMALHEAYVTPRYLVLISESCAGKELLYSLIDRFRYSEDDVVGYIVQILQGLEYLHGRRILHLDIKPDNIIVTYMNVVKIIDFGSSQTFNPLFFKQLGCRTGTLEYMSPEMVKGDVIGPPADIWGLGVLTFVMLSGRSPFSEADPVEMENKIQAGKFDLTKLYPNVSQSASLFLKKILCTYPWTRPTIKDCFANSWLQDAYLMKLRRQTLTFTTTRLKEFLVEHQRRRSEVATKHKVLLRSYQSVPQPAAPVTQ</sequence>
<dbReference type="GO" id="GO:0043065">
    <property type="term" value="P:positive regulation of apoptotic process"/>
    <property type="evidence" value="ECO:0007669"/>
    <property type="project" value="TreeGrafter"/>
</dbReference>
<dbReference type="PROSITE" id="PS50853">
    <property type="entry name" value="FN3"/>
    <property type="match status" value="1"/>
</dbReference>
<dbReference type="InterPro" id="IPR036116">
    <property type="entry name" value="FN3_sf"/>
</dbReference>
<evidence type="ECO:0000259" key="12">
    <source>
        <dbReference type="PROSITE" id="PS50853"/>
    </source>
</evidence>
<dbReference type="Pfam" id="PF00069">
    <property type="entry name" value="Pkinase"/>
    <property type="match status" value="2"/>
</dbReference>
<keyword evidence="7" id="KW-0067">ATP-binding</keyword>
<feature type="compositionally biased region" description="Basic and acidic residues" evidence="9">
    <location>
        <begin position="951"/>
        <end position="964"/>
    </location>
</feature>
<dbReference type="InterPro" id="IPR003599">
    <property type="entry name" value="Ig_sub"/>
</dbReference>
<feature type="domain" description="Ig-like" evidence="11">
    <location>
        <begin position="1131"/>
        <end position="1221"/>
    </location>
</feature>
<dbReference type="Proteomes" id="UP000289886">
    <property type="component" value="Unassembled WGS sequence"/>
</dbReference>
<feature type="compositionally biased region" description="Basic and acidic residues" evidence="9">
    <location>
        <begin position="1080"/>
        <end position="1092"/>
    </location>
</feature>
<dbReference type="SMART" id="SM00408">
    <property type="entry name" value="IGc2"/>
    <property type="match status" value="1"/>
</dbReference>
<feature type="compositionally biased region" description="Low complexity" evidence="9">
    <location>
        <begin position="1438"/>
        <end position="1458"/>
    </location>
</feature>
<dbReference type="Pfam" id="PF07679">
    <property type="entry name" value="I-set"/>
    <property type="match status" value="1"/>
</dbReference>
<dbReference type="InterPro" id="IPR008271">
    <property type="entry name" value="Ser/Thr_kinase_AS"/>
</dbReference>
<evidence type="ECO:0000313" key="13">
    <source>
        <dbReference type="EMBL" id="RXM35909.1"/>
    </source>
</evidence>
<feature type="region of interest" description="Disordered" evidence="9">
    <location>
        <begin position="1547"/>
        <end position="1568"/>
    </location>
</feature>
<feature type="domain" description="Fibronectin type-III" evidence="12">
    <location>
        <begin position="1228"/>
        <end position="1318"/>
    </location>
</feature>
<dbReference type="SUPFAM" id="SSF48726">
    <property type="entry name" value="Immunoglobulin"/>
    <property type="match status" value="1"/>
</dbReference>
<dbReference type="SMART" id="SM00220">
    <property type="entry name" value="S_TKc"/>
    <property type="match status" value="2"/>
</dbReference>
<dbReference type="InterPro" id="IPR013783">
    <property type="entry name" value="Ig-like_fold"/>
</dbReference>
<feature type="region of interest" description="Disordered" evidence="9">
    <location>
        <begin position="1437"/>
        <end position="1491"/>
    </location>
</feature>
<feature type="compositionally biased region" description="Basic and acidic residues" evidence="9">
    <location>
        <begin position="600"/>
        <end position="628"/>
    </location>
</feature>
<dbReference type="CDD" id="cd00063">
    <property type="entry name" value="FN3"/>
    <property type="match status" value="1"/>
</dbReference>
<reference evidence="13 14" key="1">
    <citation type="submission" date="2019-01" db="EMBL/GenBank/DDBJ databases">
        <title>Draft Genome and Complete Hox-Cluster Characterization of the Sterlet Sturgeon (Acipenser ruthenus).</title>
        <authorList>
            <person name="Wei Q."/>
        </authorList>
    </citation>
    <scope>NUCLEOTIDE SEQUENCE [LARGE SCALE GENOMIC DNA]</scope>
    <source>
        <strain evidence="13">WHYD16114868_AA</strain>
        <tissue evidence="13">Blood</tissue>
    </source>
</reference>
<feature type="compositionally biased region" description="Basic and acidic residues" evidence="9">
    <location>
        <begin position="1007"/>
        <end position="1020"/>
    </location>
</feature>
<keyword evidence="2" id="KW-0723">Serine/threonine-protein kinase</keyword>
<evidence type="ECO:0000259" key="11">
    <source>
        <dbReference type="PROSITE" id="PS50835"/>
    </source>
</evidence>
<keyword evidence="8" id="KW-0393">Immunoglobulin domain</keyword>
<evidence type="ECO:0000256" key="2">
    <source>
        <dbReference type="ARBA" id="ARBA00022527"/>
    </source>
</evidence>
<feature type="compositionally biased region" description="Polar residues" evidence="9">
    <location>
        <begin position="1304"/>
        <end position="1313"/>
    </location>
</feature>
<evidence type="ECO:0000256" key="7">
    <source>
        <dbReference type="ARBA" id="ARBA00022840"/>
    </source>
</evidence>
<evidence type="ECO:0000256" key="3">
    <source>
        <dbReference type="ARBA" id="ARBA00022679"/>
    </source>
</evidence>
<dbReference type="PANTHER" id="PTHR24342:SF20">
    <property type="entry name" value="MYOSIN LIGHT CHAIN KINASE, SMOOTH MUSCLE"/>
    <property type="match status" value="1"/>
</dbReference>
<feature type="compositionally biased region" description="Basic and acidic residues" evidence="9">
    <location>
        <begin position="884"/>
        <end position="911"/>
    </location>
</feature>
<dbReference type="InterPro" id="IPR003598">
    <property type="entry name" value="Ig_sub2"/>
</dbReference>
<feature type="compositionally biased region" description="Basic and acidic residues" evidence="9">
    <location>
        <begin position="506"/>
        <end position="515"/>
    </location>
</feature>
<evidence type="ECO:0000259" key="10">
    <source>
        <dbReference type="PROSITE" id="PS50011"/>
    </source>
</evidence>
<dbReference type="EMBL" id="SCEB01214342">
    <property type="protein sequence ID" value="RXM35909.1"/>
    <property type="molecule type" value="Genomic_DNA"/>
</dbReference>
<feature type="compositionally biased region" description="Basic and acidic residues" evidence="9">
    <location>
        <begin position="972"/>
        <end position="983"/>
    </location>
</feature>
<dbReference type="SUPFAM" id="SSF49265">
    <property type="entry name" value="Fibronectin type III"/>
    <property type="match status" value="1"/>
</dbReference>
<dbReference type="Gene3D" id="1.10.510.10">
    <property type="entry name" value="Transferase(Phosphotransferase) domain 1"/>
    <property type="match status" value="2"/>
</dbReference>
<evidence type="ECO:0000256" key="8">
    <source>
        <dbReference type="ARBA" id="ARBA00023319"/>
    </source>
</evidence>
<dbReference type="GO" id="GO:0035556">
    <property type="term" value="P:intracellular signal transduction"/>
    <property type="evidence" value="ECO:0007669"/>
    <property type="project" value="TreeGrafter"/>
</dbReference>
<dbReference type="FunFam" id="1.10.510.10:FF:000363">
    <property type="entry name" value="Striated muscle preferentially expressed protein kinase"/>
    <property type="match status" value="1"/>
</dbReference>
<dbReference type="PROSITE" id="PS50835">
    <property type="entry name" value="IG_LIKE"/>
    <property type="match status" value="1"/>
</dbReference>
<organism evidence="13 14">
    <name type="scientific">Acipenser ruthenus</name>
    <name type="common">Sterlet sturgeon</name>
    <dbReference type="NCBI Taxonomy" id="7906"/>
    <lineage>
        <taxon>Eukaryota</taxon>
        <taxon>Metazoa</taxon>
        <taxon>Chordata</taxon>
        <taxon>Craniata</taxon>
        <taxon>Vertebrata</taxon>
        <taxon>Euteleostomi</taxon>
        <taxon>Actinopterygii</taxon>
        <taxon>Chondrostei</taxon>
        <taxon>Acipenseriformes</taxon>
        <taxon>Acipenseridae</taxon>
        <taxon>Acipenser</taxon>
    </lineage>
</organism>
<dbReference type="GO" id="GO:0005524">
    <property type="term" value="F:ATP binding"/>
    <property type="evidence" value="ECO:0007669"/>
    <property type="project" value="UniProtKB-KW"/>
</dbReference>
<evidence type="ECO:0000256" key="4">
    <source>
        <dbReference type="ARBA" id="ARBA00022737"/>
    </source>
</evidence>
<protein>
    <submittedName>
        <fullName evidence="13">Striated muscle-specific serine/threonine-protein kinase</fullName>
    </submittedName>
</protein>
<dbReference type="InterPro" id="IPR007110">
    <property type="entry name" value="Ig-like_dom"/>
</dbReference>
<dbReference type="FunFam" id="1.10.510.10:FF:000344">
    <property type="entry name" value="striated muscle preferentially expressed protein kinase isoform X1"/>
    <property type="match status" value="1"/>
</dbReference>
<dbReference type="SMART" id="SM00409">
    <property type="entry name" value="IG"/>
    <property type="match status" value="1"/>
</dbReference>
<evidence type="ECO:0000256" key="9">
    <source>
        <dbReference type="SAM" id="MobiDB-lite"/>
    </source>
</evidence>
<dbReference type="PROSITE" id="PS50011">
    <property type="entry name" value="PROTEIN_KINASE_DOM"/>
    <property type="match status" value="2"/>
</dbReference>
<accession>A0A444UL44</accession>
<feature type="domain" description="Protein kinase" evidence="10">
    <location>
        <begin position="1"/>
        <end position="180"/>
    </location>
</feature>
<keyword evidence="14" id="KW-1185">Reference proteome</keyword>
<dbReference type="SMART" id="SM00060">
    <property type="entry name" value="FN3"/>
    <property type="match status" value="1"/>
</dbReference>
<feature type="region of interest" description="Disordered" evidence="9">
    <location>
        <begin position="1304"/>
        <end position="1335"/>
    </location>
</feature>
<feature type="region of interest" description="Disordered" evidence="9">
    <location>
        <begin position="472"/>
        <end position="515"/>
    </location>
</feature>
<dbReference type="Gene3D" id="2.60.40.10">
    <property type="entry name" value="Immunoglobulins"/>
    <property type="match status" value="2"/>
</dbReference>
<dbReference type="FunFam" id="2.60.40.10:FF:000784">
    <property type="entry name" value="Striated muscle preferentially expressed protein kinase"/>
    <property type="match status" value="1"/>
</dbReference>
<dbReference type="Gene3D" id="3.30.200.20">
    <property type="entry name" value="Phosphorylase Kinase, domain 1"/>
    <property type="match status" value="1"/>
</dbReference>
<feature type="region of interest" description="Disordered" evidence="9">
    <location>
        <begin position="236"/>
        <end position="256"/>
    </location>
</feature>
<comment type="similarity">
    <text evidence="1">Belongs to the protein kinase superfamily. CAMK Ser/Thr protein kinase family.</text>
</comment>
<dbReference type="PANTHER" id="PTHR24342">
    <property type="entry name" value="SERINE/THREONINE-PROTEIN KINASE 17"/>
    <property type="match status" value="1"/>
</dbReference>
<feature type="compositionally biased region" description="Low complexity" evidence="9">
    <location>
        <begin position="1051"/>
        <end position="1072"/>
    </location>
</feature>
<gene>
    <name evidence="13" type="ORF">EOD39_3834</name>
</gene>
<feature type="region of interest" description="Disordered" evidence="9">
    <location>
        <begin position="727"/>
        <end position="825"/>
    </location>
</feature>
<dbReference type="FunFam" id="2.60.40.10:FF:000539">
    <property type="entry name" value="striated muscle preferentially expressed protein kinase"/>
    <property type="match status" value="1"/>
</dbReference>
<feature type="region of interest" description="Disordered" evidence="9">
    <location>
        <begin position="1051"/>
        <end position="1113"/>
    </location>
</feature>
<feature type="compositionally biased region" description="Pro residues" evidence="9">
    <location>
        <begin position="1324"/>
        <end position="1335"/>
    </location>
</feature>
<dbReference type="InterPro" id="IPR003961">
    <property type="entry name" value="FN3_dom"/>
</dbReference>
<dbReference type="InterPro" id="IPR013098">
    <property type="entry name" value="Ig_I-set"/>
</dbReference>
<feature type="compositionally biased region" description="Basic and acidic residues" evidence="9">
    <location>
        <begin position="639"/>
        <end position="648"/>
    </location>
</feature>
<comment type="caution">
    <text evidence="13">The sequence shown here is derived from an EMBL/GenBank/DDBJ whole genome shotgun (WGS) entry which is preliminary data.</text>
</comment>
<evidence type="ECO:0000256" key="5">
    <source>
        <dbReference type="ARBA" id="ARBA00022741"/>
    </source>
</evidence>
<keyword evidence="6 13" id="KW-0418">Kinase</keyword>
<feature type="compositionally biased region" description="Acidic residues" evidence="9">
    <location>
        <begin position="332"/>
        <end position="342"/>
    </location>
</feature>
<dbReference type="FunFam" id="3.30.200.20:FF:000302">
    <property type="entry name" value="striated muscle preferentially expressed protein kinase"/>
    <property type="match status" value="1"/>
</dbReference>
<feature type="region of interest" description="Disordered" evidence="9">
    <location>
        <begin position="563"/>
        <end position="658"/>
    </location>
</feature>
<dbReference type="InterPro" id="IPR011009">
    <property type="entry name" value="Kinase-like_dom_sf"/>
</dbReference>
<feature type="domain" description="Protein kinase" evidence="10">
    <location>
        <begin position="1586"/>
        <end position="1838"/>
    </location>
</feature>
<keyword evidence="4" id="KW-0677">Repeat</keyword>
<feature type="compositionally biased region" description="Polar residues" evidence="9">
    <location>
        <begin position="1552"/>
        <end position="1568"/>
    </location>
</feature>
<feature type="region of interest" description="Disordered" evidence="9">
    <location>
        <begin position="855"/>
        <end position="1020"/>
    </location>
</feature>
<dbReference type="InterPro" id="IPR036179">
    <property type="entry name" value="Ig-like_dom_sf"/>
</dbReference>
<feature type="compositionally biased region" description="Polar residues" evidence="9">
    <location>
        <begin position="742"/>
        <end position="751"/>
    </location>
</feature>
<dbReference type="InterPro" id="IPR000719">
    <property type="entry name" value="Prot_kinase_dom"/>
</dbReference>
<name>A0A444UL44_ACIRT</name>
<feature type="compositionally biased region" description="Basic and acidic residues" evidence="9">
    <location>
        <begin position="923"/>
        <end position="938"/>
    </location>
</feature>
<feature type="compositionally biased region" description="Polar residues" evidence="9">
    <location>
        <begin position="760"/>
        <end position="771"/>
    </location>
</feature>
<dbReference type="PROSITE" id="PS00108">
    <property type="entry name" value="PROTEIN_KINASE_ST"/>
    <property type="match status" value="2"/>
</dbReference>
<dbReference type="GO" id="GO:0004674">
    <property type="term" value="F:protein serine/threonine kinase activity"/>
    <property type="evidence" value="ECO:0007669"/>
    <property type="project" value="UniProtKB-KW"/>
</dbReference>